<gene>
    <name evidence="4" type="ORF">CCMP2556_LOCUS55744</name>
</gene>
<dbReference type="Gene3D" id="3.40.50.1820">
    <property type="entry name" value="alpha/beta hydrolase"/>
    <property type="match status" value="1"/>
</dbReference>
<dbReference type="InterPro" id="IPR011129">
    <property type="entry name" value="CSD"/>
</dbReference>
<feature type="compositionally biased region" description="Acidic residues" evidence="1">
    <location>
        <begin position="8"/>
        <end position="18"/>
    </location>
</feature>
<dbReference type="EMBL" id="CAXAMN010029105">
    <property type="protein sequence ID" value="CAK9118734.1"/>
    <property type="molecule type" value="Genomic_DNA"/>
</dbReference>
<keyword evidence="2" id="KW-1133">Transmembrane helix</keyword>
<evidence type="ECO:0000259" key="3">
    <source>
        <dbReference type="PROSITE" id="PS51857"/>
    </source>
</evidence>
<dbReference type="InterPro" id="IPR029058">
    <property type="entry name" value="AB_hydrolase_fold"/>
</dbReference>
<dbReference type="SUPFAM" id="SSF50249">
    <property type="entry name" value="Nucleic acid-binding proteins"/>
    <property type="match status" value="1"/>
</dbReference>
<feature type="domain" description="CSD" evidence="3">
    <location>
        <begin position="485"/>
        <end position="553"/>
    </location>
</feature>
<comment type="caution">
    <text evidence="4">The sequence shown here is derived from an EMBL/GenBank/DDBJ whole genome shotgun (WGS) entry which is preliminary data.</text>
</comment>
<evidence type="ECO:0000256" key="2">
    <source>
        <dbReference type="SAM" id="Phobius"/>
    </source>
</evidence>
<feature type="transmembrane region" description="Helical" evidence="2">
    <location>
        <begin position="932"/>
        <end position="949"/>
    </location>
</feature>
<evidence type="ECO:0000313" key="4">
    <source>
        <dbReference type="EMBL" id="CAK9118734.1"/>
    </source>
</evidence>
<keyword evidence="2" id="KW-0812">Transmembrane</keyword>
<keyword evidence="5" id="KW-1185">Reference proteome</keyword>
<dbReference type="InterPro" id="IPR012340">
    <property type="entry name" value="NA-bd_OB-fold"/>
</dbReference>
<protein>
    <recommendedName>
        <fullName evidence="3">CSD domain-containing protein</fullName>
    </recommendedName>
</protein>
<proteinExistence type="predicted"/>
<dbReference type="InterPro" id="IPR002059">
    <property type="entry name" value="CSP_DNA-bd"/>
</dbReference>
<name>A0ABP0T246_9DINO</name>
<reference evidence="4 5" key="1">
    <citation type="submission" date="2024-02" db="EMBL/GenBank/DDBJ databases">
        <authorList>
            <person name="Chen Y."/>
            <person name="Shah S."/>
            <person name="Dougan E. K."/>
            <person name="Thang M."/>
            <person name="Chan C."/>
        </authorList>
    </citation>
    <scope>NUCLEOTIDE SEQUENCE [LARGE SCALE GENOMIC DNA]</scope>
</reference>
<organism evidence="4 5">
    <name type="scientific">Durusdinium trenchii</name>
    <dbReference type="NCBI Taxonomy" id="1381693"/>
    <lineage>
        <taxon>Eukaryota</taxon>
        <taxon>Sar</taxon>
        <taxon>Alveolata</taxon>
        <taxon>Dinophyceae</taxon>
        <taxon>Suessiales</taxon>
        <taxon>Symbiodiniaceae</taxon>
        <taxon>Durusdinium</taxon>
    </lineage>
</organism>
<dbReference type="PROSITE" id="PS51857">
    <property type="entry name" value="CSD_2"/>
    <property type="match status" value="1"/>
</dbReference>
<accession>A0ABP0T246</accession>
<dbReference type="Proteomes" id="UP001642484">
    <property type="component" value="Unassembled WGS sequence"/>
</dbReference>
<dbReference type="Gene3D" id="2.40.50.140">
    <property type="entry name" value="Nucleic acid-binding proteins"/>
    <property type="match status" value="1"/>
</dbReference>
<feature type="region of interest" description="Disordered" evidence="1">
    <location>
        <begin position="584"/>
        <end position="603"/>
    </location>
</feature>
<dbReference type="SMART" id="SM00357">
    <property type="entry name" value="CSP"/>
    <property type="match status" value="1"/>
</dbReference>
<sequence length="968" mass="107417">MSLSSMESGEEDSIEEELLEPRPPNLLQRGLCAVSGALAIGFVMLMMSGHRQAFLYKMPAMNHMAGLDDAEDLTRTRYGTVDEGIYTFGAPGTASRALPDLSHEDGCFAGLRVWAEDVLPGNTKQEDGAAISDQLDHPHVATLRLHDEQHDSHYKPCPGEQKEPFSTGNKFAEWRLHWEPIYKPRLGNVSLLGKKVANQAPFSVAYGYNRIAYKQYDSTEHAKAHIQQRLGESWKIVARWTLVQGSASMYDEDPLMLVQDSETQRCVLAFAGINNYGNELATATDVRTSDFCGFEGVHVGYRDELRRIMQFVFPHVRPLMGKCSHVACTGHSMGGSLCDLFAACANSQRFEDPDFKAVSWLKETPAVLPEISDCGGVHYSEEAEHRCQCPPCPKSSFLQGRQTQHEENGSSSLLTVTLTTVPTVSRSELISADALNPRDLTPLGTEVSMKSKTSKGSSAWTNALAAALAALGGLAPRAPARTEERLVGRIKRFMDVPNGYGYGFIDCEETKLRFSRDVYLHRNQMEGLQIGDEVSFSLMFNSKGEPQARNVTKLEDMVTQPLVVKVGERKMRFCAPLVRRHTSPRDAQASSVTSFNEATNGRLGGPFHDGSSMEMVGQESQTIESCTRTSADVIFFDSFAYDFTRGAESRAVTIFGRTIRVMLLSISGIELCTVDVPAEITVRGLKDQVFRTGACSVTVADQICFGAEIWAEESQPFKQLDAAEHQVEVTWVKKEGSRQEGDCFFYTGPSVQNLTPESSIEHGALCRIVLAPDKITRDYCHVEFPDSRSARTKFMVHQEQLSRSAPQPPTVAELKDQGVKVGERFFYGGPLRFQGLGILRSGALGEVVDAGLIEGSVRLHFHGFPALCSVEHQHLWTQMPPSRLAELWDRWLWHPLKGLQSPAHRHAPQSPSLYDLLPRSLRWALRSSGGKVLLLFALCFLPVLARRFAGRVRLRQLMLKTMRRSNGS</sequence>
<feature type="region of interest" description="Disordered" evidence="1">
    <location>
        <begin position="1"/>
        <end position="21"/>
    </location>
</feature>
<feature type="compositionally biased region" description="Polar residues" evidence="1">
    <location>
        <begin position="588"/>
        <end position="599"/>
    </location>
</feature>
<evidence type="ECO:0000256" key="1">
    <source>
        <dbReference type="SAM" id="MobiDB-lite"/>
    </source>
</evidence>
<dbReference type="SUPFAM" id="SSF53474">
    <property type="entry name" value="alpha/beta-Hydrolases"/>
    <property type="match status" value="1"/>
</dbReference>
<evidence type="ECO:0000313" key="5">
    <source>
        <dbReference type="Proteomes" id="UP001642484"/>
    </source>
</evidence>
<keyword evidence="2" id="KW-0472">Membrane</keyword>